<keyword evidence="3 4" id="KW-0408">Iron</keyword>
<evidence type="ECO:0000313" key="8">
    <source>
        <dbReference type="Proteomes" id="UP000294564"/>
    </source>
</evidence>
<dbReference type="InterPro" id="IPR009056">
    <property type="entry name" value="Cyt_c-like_dom"/>
</dbReference>
<accession>A0A4R2NP65</accession>
<protein>
    <submittedName>
        <fullName evidence="7">Cytochrome c</fullName>
    </submittedName>
</protein>
<feature type="transmembrane region" description="Helical" evidence="5">
    <location>
        <begin position="6"/>
        <end position="25"/>
    </location>
</feature>
<evidence type="ECO:0000313" key="7">
    <source>
        <dbReference type="EMBL" id="TCP23599.1"/>
    </source>
</evidence>
<evidence type="ECO:0000256" key="5">
    <source>
        <dbReference type="SAM" id="Phobius"/>
    </source>
</evidence>
<keyword evidence="2 4" id="KW-0479">Metal-binding</keyword>
<dbReference type="Gene3D" id="1.10.760.10">
    <property type="entry name" value="Cytochrome c-like domain"/>
    <property type="match status" value="1"/>
</dbReference>
<evidence type="ECO:0000256" key="3">
    <source>
        <dbReference type="ARBA" id="ARBA00023004"/>
    </source>
</evidence>
<dbReference type="AlphaFoldDB" id="A0A4R2NP65"/>
<comment type="caution">
    <text evidence="7">The sequence shown here is derived from an EMBL/GenBank/DDBJ whole genome shotgun (WGS) entry which is preliminary data.</text>
</comment>
<evidence type="ECO:0000256" key="2">
    <source>
        <dbReference type="ARBA" id="ARBA00022723"/>
    </source>
</evidence>
<reference evidence="7 8" key="1">
    <citation type="submission" date="2019-03" db="EMBL/GenBank/DDBJ databases">
        <title>Genomic Encyclopedia of Type Strains, Phase IV (KMG-IV): sequencing the most valuable type-strain genomes for metagenomic binning, comparative biology and taxonomic classification.</title>
        <authorList>
            <person name="Goeker M."/>
        </authorList>
    </citation>
    <scope>NUCLEOTIDE SEQUENCE [LARGE SCALE GENOMIC DNA]</scope>
    <source>
        <strain evidence="7 8">DSM 14836</strain>
    </source>
</reference>
<keyword evidence="8" id="KW-1185">Reference proteome</keyword>
<dbReference type="SUPFAM" id="SSF46626">
    <property type="entry name" value="Cytochrome c"/>
    <property type="match status" value="1"/>
</dbReference>
<proteinExistence type="predicted"/>
<dbReference type="Proteomes" id="UP000294564">
    <property type="component" value="Unassembled WGS sequence"/>
</dbReference>
<keyword evidence="5" id="KW-0812">Transmembrane</keyword>
<name>A0A4R2NP65_9FLAO</name>
<gene>
    <name evidence="7" type="ORF">EV195_10868</name>
</gene>
<keyword evidence="5" id="KW-1133">Transmembrane helix</keyword>
<dbReference type="GO" id="GO:0046872">
    <property type="term" value="F:metal ion binding"/>
    <property type="evidence" value="ECO:0007669"/>
    <property type="project" value="UniProtKB-KW"/>
</dbReference>
<evidence type="ECO:0000256" key="1">
    <source>
        <dbReference type="ARBA" id="ARBA00022617"/>
    </source>
</evidence>
<dbReference type="EMBL" id="SLXM01000008">
    <property type="protein sequence ID" value="TCP23599.1"/>
    <property type="molecule type" value="Genomic_DNA"/>
</dbReference>
<dbReference type="PROSITE" id="PS51007">
    <property type="entry name" value="CYTC"/>
    <property type="match status" value="1"/>
</dbReference>
<sequence length="140" mass="16401">MKISANTIFGSIITIILLCMILWMVRIQTKQEYPDVTDKVVKARVMKQSVERGRAIFLDEGCYRCHKPDKRDGFIRGVTSRVSREWLFQFIRDESSLIKGKDSIVLALKELYNWSNGEHDKKHLTNQELTDILNYLDSYK</sequence>
<feature type="domain" description="Cytochrome c" evidence="6">
    <location>
        <begin position="48"/>
        <end position="140"/>
    </location>
</feature>
<evidence type="ECO:0000259" key="6">
    <source>
        <dbReference type="PROSITE" id="PS51007"/>
    </source>
</evidence>
<organism evidence="7 8">
    <name type="scientific">Tenacibaculum skagerrakense</name>
    <dbReference type="NCBI Taxonomy" id="186571"/>
    <lineage>
        <taxon>Bacteria</taxon>
        <taxon>Pseudomonadati</taxon>
        <taxon>Bacteroidota</taxon>
        <taxon>Flavobacteriia</taxon>
        <taxon>Flavobacteriales</taxon>
        <taxon>Flavobacteriaceae</taxon>
        <taxon>Tenacibaculum</taxon>
    </lineage>
</organism>
<evidence type="ECO:0000256" key="4">
    <source>
        <dbReference type="PROSITE-ProRule" id="PRU00433"/>
    </source>
</evidence>
<dbReference type="GO" id="GO:0009055">
    <property type="term" value="F:electron transfer activity"/>
    <property type="evidence" value="ECO:0007669"/>
    <property type="project" value="InterPro"/>
</dbReference>
<dbReference type="GO" id="GO:0020037">
    <property type="term" value="F:heme binding"/>
    <property type="evidence" value="ECO:0007669"/>
    <property type="project" value="InterPro"/>
</dbReference>
<dbReference type="Pfam" id="PF00034">
    <property type="entry name" value="Cytochrom_C"/>
    <property type="match status" value="1"/>
</dbReference>
<keyword evidence="5" id="KW-0472">Membrane</keyword>
<dbReference type="RefSeq" id="WP_132795414.1">
    <property type="nucleotide sequence ID" value="NZ_SLXM01000008.1"/>
</dbReference>
<keyword evidence="1 4" id="KW-0349">Heme</keyword>
<dbReference type="InterPro" id="IPR036909">
    <property type="entry name" value="Cyt_c-like_dom_sf"/>
</dbReference>
<dbReference type="OrthoDB" id="1188886at2"/>